<dbReference type="RefSeq" id="WP_181193344.1">
    <property type="nucleotide sequence ID" value="NZ_PVNH01000007.1"/>
</dbReference>
<comment type="caution">
    <text evidence="1">The sequence shown here is derived from an EMBL/GenBank/DDBJ whole genome shotgun (WGS) entry which is preliminary data.</text>
</comment>
<dbReference type="Proteomes" id="UP000238362">
    <property type="component" value="Unassembled WGS sequence"/>
</dbReference>
<dbReference type="AlphaFoldDB" id="A0A2T0LSE3"/>
<accession>A0A2T0LSE3</accession>
<evidence type="ECO:0000313" key="2">
    <source>
        <dbReference type="Proteomes" id="UP000238362"/>
    </source>
</evidence>
<dbReference type="EMBL" id="PVNH01000007">
    <property type="protein sequence ID" value="PRX46542.1"/>
    <property type="molecule type" value="Genomic_DNA"/>
</dbReference>
<name>A0A2T0LSE3_9PSEU</name>
<proteinExistence type="predicted"/>
<evidence type="ECO:0000313" key="1">
    <source>
        <dbReference type="EMBL" id="PRX46542.1"/>
    </source>
</evidence>
<gene>
    <name evidence="1" type="ORF">B0I33_107119</name>
</gene>
<keyword evidence="2" id="KW-1185">Reference proteome</keyword>
<protein>
    <submittedName>
        <fullName evidence="1">Uncharacterized protein</fullName>
    </submittedName>
</protein>
<sequence>MAALVVVVAGSRGVAGILGPIFPALVRTVAVSPLGGLLRRRGVPA</sequence>
<reference evidence="1 2" key="1">
    <citation type="submission" date="2018-03" db="EMBL/GenBank/DDBJ databases">
        <title>Genomic Encyclopedia of Type Strains, Phase III (KMG-III): the genomes of soil and plant-associated and newly described type strains.</title>
        <authorList>
            <person name="Whitman W."/>
        </authorList>
    </citation>
    <scope>NUCLEOTIDE SEQUENCE [LARGE SCALE GENOMIC DNA]</scope>
    <source>
        <strain evidence="1 2">CGMCC 4.7125</strain>
    </source>
</reference>
<organism evidence="1 2">
    <name type="scientific">Prauserella shujinwangii</name>
    <dbReference type="NCBI Taxonomy" id="1453103"/>
    <lineage>
        <taxon>Bacteria</taxon>
        <taxon>Bacillati</taxon>
        <taxon>Actinomycetota</taxon>
        <taxon>Actinomycetes</taxon>
        <taxon>Pseudonocardiales</taxon>
        <taxon>Pseudonocardiaceae</taxon>
        <taxon>Prauserella</taxon>
    </lineage>
</organism>